<dbReference type="PRINTS" id="PR00081">
    <property type="entry name" value="GDHRDH"/>
</dbReference>
<organism evidence="5 6">
    <name type="scientific">Acetobacter nitrogenifigens DSM 23921 = NBRC 105050</name>
    <dbReference type="NCBI Taxonomy" id="1120919"/>
    <lineage>
        <taxon>Bacteria</taxon>
        <taxon>Pseudomonadati</taxon>
        <taxon>Pseudomonadota</taxon>
        <taxon>Alphaproteobacteria</taxon>
        <taxon>Acetobacterales</taxon>
        <taxon>Acetobacteraceae</taxon>
        <taxon>Acetobacter</taxon>
    </lineage>
</organism>
<evidence type="ECO:0000313" key="6">
    <source>
        <dbReference type="Proteomes" id="UP000321635"/>
    </source>
</evidence>
<dbReference type="PROSITE" id="PS00061">
    <property type="entry name" value="ADH_SHORT"/>
    <property type="match status" value="1"/>
</dbReference>
<dbReference type="OrthoDB" id="9793825at2"/>
<dbReference type="InterPro" id="IPR057326">
    <property type="entry name" value="KR_dom"/>
</dbReference>
<dbReference type="PANTHER" id="PTHR44196:SF1">
    <property type="entry name" value="DEHYDROGENASE_REDUCTASE SDR FAMILY MEMBER 7B"/>
    <property type="match status" value="1"/>
</dbReference>
<dbReference type="STRING" id="1120919.GCA_000429165_00372"/>
<dbReference type="PANTHER" id="PTHR44196">
    <property type="entry name" value="DEHYDROGENASE/REDUCTASE SDR FAMILY MEMBER 7B"/>
    <property type="match status" value="1"/>
</dbReference>
<name>A0A511X6B0_9PROT</name>
<comment type="caution">
    <text evidence="5">The sequence shown here is derived from an EMBL/GenBank/DDBJ whole genome shotgun (WGS) entry which is preliminary data.</text>
</comment>
<dbReference type="Proteomes" id="UP000321635">
    <property type="component" value="Unassembled WGS sequence"/>
</dbReference>
<evidence type="ECO:0000256" key="3">
    <source>
        <dbReference type="RuleBase" id="RU000363"/>
    </source>
</evidence>
<reference evidence="5 6" key="1">
    <citation type="submission" date="2019-07" db="EMBL/GenBank/DDBJ databases">
        <title>Whole genome shotgun sequence of Acetobacter nitrogenifigens NBRC 105050.</title>
        <authorList>
            <person name="Hosoyama A."/>
            <person name="Uohara A."/>
            <person name="Ohji S."/>
            <person name="Ichikawa N."/>
        </authorList>
    </citation>
    <scope>NUCLEOTIDE SEQUENCE [LARGE SCALE GENOMIC DNA]</scope>
    <source>
        <strain evidence="5 6">NBRC 105050</strain>
    </source>
</reference>
<dbReference type="GO" id="GO:0016491">
    <property type="term" value="F:oxidoreductase activity"/>
    <property type="evidence" value="ECO:0007669"/>
    <property type="project" value="UniProtKB-KW"/>
</dbReference>
<evidence type="ECO:0000256" key="1">
    <source>
        <dbReference type="ARBA" id="ARBA00006484"/>
    </source>
</evidence>
<dbReference type="Gene3D" id="3.40.50.720">
    <property type="entry name" value="NAD(P)-binding Rossmann-like Domain"/>
    <property type="match status" value="1"/>
</dbReference>
<accession>A0A511X6B0</accession>
<gene>
    <name evidence="5" type="ORF">ANI02nite_03670</name>
</gene>
<dbReference type="InterPro" id="IPR036291">
    <property type="entry name" value="NAD(P)-bd_dom_sf"/>
</dbReference>
<dbReference type="GO" id="GO:0016020">
    <property type="term" value="C:membrane"/>
    <property type="evidence" value="ECO:0007669"/>
    <property type="project" value="TreeGrafter"/>
</dbReference>
<dbReference type="InterPro" id="IPR020904">
    <property type="entry name" value="Sc_DH/Rdtase_CS"/>
</dbReference>
<dbReference type="Pfam" id="PF00106">
    <property type="entry name" value="adh_short"/>
    <property type="match status" value="1"/>
</dbReference>
<dbReference type="EMBL" id="BJYF01000001">
    <property type="protein sequence ID" value="GEN58483.1"/>
    <property type="molecule type" value="Genomic_DNA"/>
</dbReference>
<dbReference type="SUPFAM" id="SSF51735">
    <property type="entry name" value="NAD(P)-binding Rossmann-fold domains"/>
    <property type="match status" value="1"/>
</dbReference>
<feature type="domain" description="Ketoreductase" evidence="4">
    <location>
        <begin position="15"/>
        <end position="194"/>
    </location>
</feature>
<dbReference type="InterPro" id="IPR002347">
    <property type="entry name" value="SDR_fam"/>
</dbReference>
<keyword evidence="6" id="KW-1185">Reference proteome</keyword>
<evidence type="ECO:0000256" key="2">
    <source>
        <dbReference type="ARBA" id="ARBA00023002"/>
    </source>
</evidence>
<dbReference type="CDD" id="cd05233">
    <property type="entry name" value="SDR_c"/>
    <property type="match status" value="1"/>
</dbReference>
<proteinExistence type="inferred from homology"/>
<evidence type="ECO:0000259" key="4">
    <source>
        <dbReference type="SMART" id="SM00822"/>
    </source>
</evidence>
<dbReference type="SMART" id="SM00822">
    <property type="entry name" value="PKS_KR"/>
    <property type="match status" value="1"/>
</dbReference>
<evidence type="ECO:0000313" key="5">
    <source>
        <dbReference type="EMBL" id="GEN58483.1"/>
    </source>
</evidence>
<dbReference type="AlphaFoldDB" id="A0A511X6B0"/>
<dbReference type="PRINTS" id="PR00080">
    <property type="entry name" value="SDRFAMILY"/>
</dbReference>
<protein>
    <recommendedName>
        <fullName evidence="4">Ketoreductase domain-containing protein</fullName>
    </recommendedName>
</protein>
<sequence>MDMATAREDGRSERPLAVVTGGSGGIGAVIASRLADAGYDVVVVSRRSPPALVREGVSHMPCDLTDTAQIVSAAEQLVAAGKNVNVLIHCAGVITPAAVDALRQDDVERQVSVNLVAPILLTSRLMASIPCGGHVVFINSMAAVMPLAGSAVYAATKAGLRSFALSLSLEARRRKIAVSSIFPGAVDTTMLRDEMAGGGSVLNYVSAPARPEEIAATVMETLRRPGGERFRPALDGLFGKLCMLAPGLLRLSLPLLTYLGGRGVRRSCPTARAPR</sequence>
<keyword evidence="2" id="KW-0560">Oxidoreductase</keyword>
<comment type="similarity">
    <text evidence="1 3">Belongs to the short-chain dehydrogenases/reductases (SDR) family.</text>
</comment>